<name>A0AA38WW71_9EURO</name>
<comment type="caution">
    <text evidence="1">The sequence shown here is derived from an EMBL/GenBank/DDBJ whole genome shotgun (WGS) entry which is preliminary data.</text>
</comment>
<accession>A0AA38WW71</accession>
<evidence type="ECO:0000313" key="2">
    <source>
        <dbReference type="Proteomes" id="UP001172673"/>
    </source>
</evidence>
<dbReference type="Proteomes" id="UP001172673">
    <property type="component" value="Unassembled WGS sequence"/>
</dbReference>
<organism evidence="1 2">
    <name type="scientific">Cladophialophora chaetospira</name>
    <dbReference type="NCBI Taxonomy" id="386627"/>
    <lineage>
        <taxon>Eukaryota</taxon>
        <taxon>Fungi</taxon>
        <taxon>Dikarya</taxon>
        <taxon>Ascomycota</taxon>
        <taxon>Pezizomycotina</taxon>
        <taxon>Eurotiomycetes</taxon>
        <taxon>Chaetothyriomycetidae</taxon>
        <taxon>Chaetothyriales</taxon>
        <taxon>Herpotrichiellaceae</taxon>
        <taxon>Cladophialophora</taxon>
    </lineage>
</organism>
<evidence type="ECO:0000313" key="1">
    <source>
        <dbReference type="EMBL" id="KAJ9602265.1"/>
    </source>
</evidence>
<dbReference type="EMBL" id="JAPDRK010000027">
    <property type="protein sequence ID" value="KAJ9602265.1"/>
    <property type="molecule type" value="Genomic_DNA"/>
</dbReference>
<protein>
    <submittedName>
        <fullName evidence="1">Uncharacterized protein</fullName>
    </submittedName>
</protein>
<keyword evidence="2" id="KW-1185">Reference proteome</keyword>
<sequence>MLIGKGEAGKTVNSVQKNLVSIFDQLVDDSAKFADWTIQYFEDAEEDFQTDILRLIRNYYQSDVKEHAILRTCLQLLWWEYLLLNKFTIPTDGVAQLEANMESERPAAAHRDMLVIPDTINRFLKLVILQKAEEAAEEVTKNLHDMLFKMSLSPKQSRATSDLALCLLFGLMIYLGRTHNSLLLLANTPANEIGEHYPVAEARRKIRDMEDKVGDYFLSFHKYALSRKSKAPMTSTEVSSRLERHAQDFDLVGRLRTDIKREYESERPKSLTTFDFQMDTFRYMNVRRLCWKVFANVEDSRS</sequence>
<reference evidence="1" key="1">
    <citation type="submission" date="2022-10" db="EMBL/GenBank/DDBJ databases">
        <title>Culturing micro-colonial fungi from biological soil crusts in the Mojave desert and describing Neophaeococcomyces mojavensis, and introducing the new genera and species Taxawa tesnikishii.</title>
        <authorList>
            <person name="Kurbessoian T."/>
            <person name="Stajich J.E."/>
        </authorList>
    </citation>
    <scope>NUCLEOTIDE SEQUENCE</scope>
    <source>
        <strain evidence="1">TK_41</strain>
    </source>
</reference>
<dbReference type="AlphaFoldDB" id="A0AA38WW71"/>
<proteinExistence type="predicted"/>
<gene>
    <name evidence="1" type="ORF">H2200_013120</name>
</gene>